<evidence type="ECO:0000313" key="2">
    <source>
        <dbReference type="Proteomes" id="UP000639403"/>
    </source>
</evidence>
<organism evidence="1 2">
    <name type="scientific">Rhodonia placenta</name>
    <dbReference type="NCBI Taxonomy" id="104341"/>
    <lineage>
        <taxon>Eukaryota</taxon>
        <taxon>Fungi</taxon>
        <taxon>Dikarya</taxon>
        <taxon>Basidiomycota</taxon>
        <taxon>Agaricomycotina</taxon>
        <taxon>Agaricomycetes</taxon>
        <taxon>Polyporales</taxon>
        <taxon>Adustoporiaceae</taxon>
        <taxon>Rhodonia</taxon>
    </lineage>
</organism>
<evidence type="ECO:0000313" key="1">
    <source>
        <dbReference type="EMBL" id="KAF9808773.1"/>
    </source>
</evidence>
<reference evidence="1" key="1">
    <citation type="submission" date="2020-11" db="EMBL/GenBank/DDBJ databases">
        <authorList>
            <person name="Koelle M."/>
            <person name="Horta M.A.C."/>
            <person name="Nowrousian M."/>
            <person name="Ohm R.A."/>
            <person name="Benz P."/>
            <person name="Pilgard A."/>
        </authorList>
    </citation>
    <scope>NUCLEOTIDE SEQUENCE</scope>
    <source>
        <strain evidence="1">FPRL280</strain>
    </source>
</reference>
<gene>
    <name evidence="1" type="ORF">IEO21_07745</name>
</gene>
<sequence length="32" mass="3915">MSPDFHFSYSLDAFDAFYVNHYAHYHSHECIY</sequence>
<reference evidence="1" key="2">
    <citation type="journal article" name="Front. Microbiol.">
        <title>Degradative Capacity of Two Strains of Rhodonia placenta: From Phenotype to Genotype.</title>
        <authorList>
            <person name="Kolle M."/>
            <person name="Horta M.A.C."/>
            <person name="Nowrousian M."/>
            <person name="Ohm R.A."/>
            <person name="Benz J.P."/>
            <person name="Pilgard A."/>
        </authorList>
    </citation>
    <scope>NUCLEOTIDE SEQUENCE</scope>
    <source>
        <strain evidence="1">FPRL280</strain>
    </source>
</reference>
<protein>
    <submittedName>
        <fullName evidence="1">Uncharacterized protein</fullName>
    </submittedName>
</protein>
<proteinExistence type="predicted"/>
<dbReference type="Proteomes" id="UP000639403">
    <property type="component" value="Unassembled WGS sequence"/>
</dbReference>
<dbReference type="AlphaFoldDB" id="A0A8H7NXJ7"/>
<accession>A0A8H7NXJ7</accession>
<name>A0A8H7NXJ7_9APHY</name>
<dbReference type="EMBL" id="JADOXO010000232">
    <property type="protein sequence ID" value="KAF9808773.1"/>
    <property type="molecule type" value="Genomic_DNA"/>
</dbReference>
<comment type="caution">
    <text evidence="1">The sequence shown here is derived from an EMBL/GenBank/DDBJ whole genome shotgun (WGS) entry which is preliminary data.</text>
</comment>